<accession>A0A831ST65</accession>
<dbReference type="EMBL" id="DSBW01000065">
    <property type="protein sequence ID" value="HED30613.1"/>
    <property type="molecule type" value="Genomic_DNA"/>
</dbReference>
<name>A0A831ST65_PROAE</name>
<proteinExistence type="predicted"/>
<organism evidence="1">
    <name type="scientific">Prosthecochloris aestuarii</name>
    <dbReference type="NCBI Taxonomy" id="1102"/>
    <lineage>
        <taxon>Bacteria</taxon>
        <taxon>Pseudomonadati</taxon>
        <taxon>Chlorobiota</taxon>
        <taxon>Chlorobiia</taxon>
        <taxon>Chlorobiales</taxon>
        <taxon>Chlorobiaceae</taxon>
        <taxon>Prosthecochloris</taxon>
    </lineage>
</organism>
<gene>
    <name evidence="1" type="ORF">ENN50_02750</name>
</gene>
<sequence>MGDLFSNVSEDSSITVIFEQEMELDGIRVLYRKWHGEGITGDDIFFRQTDVRHLVAEELEELIRSSAVGSQWVDITIQPDGDYVRARCNVHDV</sequence>
<reference evidence="1" key="1">
    <citation type="journal article" date="2020" name="mSystems">
        <title>Genome- and Community-Level Interaction Insights into Carbon Utilization and Element Cycling Functions of Hydrothermarchaeota in Hydrothermal Sediment.</title>
        <authorList>
            <person name="Zhou Z."/>
            <person name="Liu Y."/>
            <person name="Xu W."/>
            <person name="Pan J."/>
            <person name="Luo Z.H."/>
            <person name="Li M."/>
        </authorList>
    </citation>
    <scope>NUCLEOTIDE SEQUENCE [LARGE SCALE GENOMIC DNA]</scope>
    <source>
        <strain evidence="1">SpSt-1181</strain>
    </source>
</reference>
<evidence type="ECO:0000313" key="1">
    <source>
        <dbReference type="EMBL" id="HED30613.1"/>
    </source>
</evidence>
<dbReference type="Proteomes" id="UP000886335">
    <property type="component" value="Unassembled WGS sequence"/>
</dbReference>
<comment type="caution">
    <text evidence="1">The sequence shown here is derived from an EMBL/GenBank/DDBJ whole genome shotgun (WGS) entry which is preliminary data.</text>
</comment>
<dbReference type="AlphaFoldDB" id="A0A831ST65"/>
<protein>
    <submittedName>
        <fullName evidence="1">Uncharacterized protein</fullName>
    </submittedName>
</protein>